<dbReference type="AlphaFoldDB" id="A0A1B1Y6T9"/>
<dbReference type="Gene3D" id="3.30.70.100">
    <property type="match status" value="1"/>
</dbReference>
<accession>A0A1B1Y6T9</accession>
<dbReference type="SUPFAM" id="SSF54909">
    <property type="entry name" value="Dimeric alpha+beta barrel"/>
    <property type="match status" value="1"/>
</dbReference>
<dbReference type="Proteomes" id="UP000092967">
    <property type="component" value="Chromosome"/>
</dbReference>
<dbReference type="SUPFAM" id="SSF101908">
    <property type="entry name" value="Putative isomerase YbhE"/>
    <property type="match status" value="1"/>
</dbReference>
<dbReference type="STRING" id="1790137.AXE80_09275"/>
<evidence type="ECO:0000256" key="1">
    <source>
        <dbReference type="ARBA" id="ARBA00011738"/>
    </source>
</evidence>
<feature type="domain" description="Stress-response A/B barrel" evidence="2">
    <location>
        <begin position="409"/>
        <end position="503"/>
    </location>
</feature>
<reference evidence="3 4" key="1">
    <citation type="submission" date="2016-02" db="EMBL/GenBank/DDBJ databases">
        <authorList>
            <person name="Wen L."/>
            <person name="He K."/>
            <person name="Yang H."/>
        </authorList>
    </citation>
    <scope>NUCLEOTIDE SEQUENCE [LARGE SCALE GENOMIC DNA]</scope>
    <source>
        <strain evidence="3 4">CZ1127</strain>
    </source>
</reference>
<evidence type="ECO:0000313" key="4">
    <source>
        <dbReference type="Proteomes" id="UP000092967"/>
    </source>
</evidence>
<evidence type="ECO:0000259" key="2">
    <source>
        <dbReference type="PROSITE" id="PS51502"/>
    </source>
</evidence>
<dbReference type="PROSITE" id="PS51502">
    <property type="entry name" value="S_R_A_B_BARREL"/>
    <property type="match status" value="1"/>
</dbReference>
<proteinExistence type="predicted"/>
<dbReference type="InterPro" id="IPR013097">
    <property type="entry name" value="Dabb"/>
</dbReference>
<dbReference type="OrthoDB" id="9816070at2"/>
<keyword evidence="4" id="KW-1185">Reference proteome</keyword>
<dbReference type="InterPro" id="IPR011008">
    <property type="entry name" value="Dimeric_a/b-barrel"/>
</dbReference>
<dbReference type="PANTHER" id="PTHR33178:SF10">
    <property type="entry name" value="STRESS-RESPONSE A_B BARREL DOMAIN-CONTAINING PROTEIN"/>
    <property type="match status" value="1"/>
</dbReference>
<evidence type="ECO:0000313" key="3">
    <source>
        <dbReference type="EMBL" id="ANW96459.1"/>
    </source>
</evidence>
<dbReference type="InterPro" id="IPR044662">
    <property type="entry name" value="HS1/DABB1-like"/>
</dbReference>
<dbReference type="KEGG" id="wfu:AXE80_09275"/>
<comment type="subunit">
    <text evidence="1">Homodimer.</text>
</comment>
<gene>
    <name evidence="3" type="ORF">AXE80_09275</name>
</gene>
<organism evidence="3 4">
    <name type="scientific">Wenyingzhuangia fucanilytica</name>
    <dbReference type="NCBI Taxonomy" id="1790137"/>
    <lineage>
        <taxon>Bacteria</taxon>
        <taxon>Pseudomonadati</taxon>
        <taxon>Bacteroidota</taxon>
        <taxon>Flavobacteriia</taxon>
        <taxon>Flavobacteriales</taxon>
        <taxon>Flavobacteriaceae</taxon>
        <taxon>Wenyingzhuangia</taxon>
    </lineage>
</organism>
<sequence>MKQIIVFVFFLTSCIGFSQIKENSQASLVEINSQKTKNNTVTAVTYQIDEKYYVFSGGDGAFIDAFSMNSKGVLGSLDTYELSDKKGPVRGLVADRIQGSDYLFVGDKGGNAVEVFKIEKDGSLQSVFVVNDTDEIHLGVVITLKVIHIKKNSYLFVGGLERETPGLSCFKIHADGKLTHVQSMKDSDEIHTDGIIGMYAHQIKGKTFLFTGGFQDNGISSFRVYANGHFKAINSISDNTVDRYLTGTYPVDGVTLGNQHYVIVGHRHHKYYKRAAGWIKNTNFVYHGDGVSVFKVTNKGELVPHSVLVNNEQTKLAGQTRIEILKVNDKEAIVAIATRDDESIQLCKLNKEGMLTPVGILDTGYPIYYGMASQKIGEDFFFLAGSVDNSVKKLFSYKVNLNEKETKVLRHVVNLKYIETATKEEIENAVEGFKALKNKIPEILDFEWGVNISKEGHSKGFTHCFFVTFKDEASRDIYLNHKDHLALVAKVGPLLADVLVMDYWTKITLEE</sequence>
<dbReference type="SMART" id="SM00886">
    <property type="entry name" value="Dabb"/>
    <property type="match status" value="1"/>
</dbReference>
<dbReference type="EMBL" id="CP014224">
    <property type="protein sequence ID" value="ANW96459.1"/>
    <property type="molecule type" value="Genomic_DNA"/>
</dbReference>
<protein>
    <submittedName>
        <fullName evidence="3">Stress protein</fullName>
    </submittedName>
</protein>
<dbReference type="RefSeq" id="WP_068826598.1">
    <property type="nucleotide sequence ID" value="NZ_CP014224.1"/>
</dbReference>
<dbReference type="Pfam" id="PF07876">
    <property type="entry name" value="Dabb"/>
    <property type="match status" value="1"/>
</dbReference>
<dbReference type="PANTHER" id="PTHR33178">
    <property type="match status" value="1"/>
</dbReference>
<dbReference type="Gene3D" id="2.130.10.10">
    <property type="entry name" value="YVTN repeat-like/Quinoprotein amine dehydrogenase"/>
    <property type="match status" value="1"/>
</dbReference>
<dbReference type="InterPro" id="IPR015943">
    <property type="entry name" value="WD40/YVTN_repeat-like_dom_sf"/>
</dbReference>
<name>A0A1B1Y6T9_9FLAO</name>